<accession>A0A9N9ATM7</accession>
<dbReference type="GO" id="GO:0000463">
    <property type="term" value="P:maturation of LSU-rRNA from tricistronic rRNA transcript (SSU-rRNA, 5.8S rRNA, LSU-rRNA)"/>
    <property type="evidence" value="ECO:0007669"/>
    <property type="project" value="TreeGrafter"/>
</dbReference>
<dbReference type="InterPro" id="IPR039844">
    <property type="entry name" value="URB1"/>
</dbReference>
<keyword evidence="3" id="KW-1185">Reference proteome</keyword>
<dbReference type="GO" id="GO:0005730">
    <property type="term" value="C:nucleolus"/>
    <property type="evidence" value="ECO:0007669"/>
    <property type="project" value="TreeGrafter"/>
</dbReference>
<dbReference type="PANTHER" id="PTHR13500:SF0">
    <property type="entry name" value="NUCLEOLAR PRE-RIBOSOMAL-ASSOCIATED PROTEIN 1"/>
    <property type="match status" value="1"/>
</dbReference>
<dbReference type="Proteomes" id="UP000789396">
    <property type="component" value="Unassembled WGS sequence"/>
</dbReference>
<organism evidence="2 3">
    <name type="scientific">Racocetra fulgida</name>
    <dbReference type="NCBI Taxonomy" id="60492"/>
    <lineage>
        <taxon>Eukaryota</taxon>
        <taxon>Fungi</taxon>
        <taxon>Fungi incertae sedis</taxon>
        <taxon>Mucoromycota</taxon>
        <taxon>Glomeromycotina</taxon>
        <taxon>Glomeromycetes</taxon>
        <taxon>Diversisporales</taxon>
        <taxon>Gigasporaceae</taxon>
        <taxon>Racocetra</taxon>
    </lineage>
</organism>
<name>A0A9N9ATM7_9GLOM</name>
<evidence type="ECO:0000259" key="1">
    <source>
        <dbReference type="Pfam" id="PF16201"/>
    </source>
</evidence>
<evidence type="ECO:0000313" key="3">
    <source>
        <dbReference type="Proteomes" id="UP000789396"/>
    </source>
</evidence>
<sequence>MFQKLDKVKQAFDEAVRCLDASLSGSPSEKNPSVRWHQTIDSIFEEIKRRVPDIQVLLRIYHQNVAYEQKSSSDIMSDEVAEEYTRNSMIHEVILKLIKYYHKFLPEAVMESKFDIGKFIPSNLEEIRPTMQLHLLELLLISNFNLTNKPDLVLQLLEESISIFFKDPFPYIDELSQIINDVNSDVRQIDIMDVDELRIAKDISIDFAEKLCNIYYGSKDIPFSYPFSPLLAVVMKQYQNMKPITVEVTSFLHKLFKNLLNKQITTSYLDVYVKQLNKIIGSSLKNLDRKSDKNYIGDLETHFQQFNSCNIKWSNNKDESRKMIEDTVILQFIEAYMPPGLIDNENAKNFQFIGKPTHFLLVKIIDSSVVRFILDNMNTLKAKILSCLIICSPEIRLEFVNLILLSPRLLESVSLKGIIIIVSTFIDIVSSKTHLQIDWSPVVTESNKNAIKVISDKCALRFFRSITTSYTEKSPSIYASVVCVLMSLSPPMDLMKTLKLSIQKGSFDLFSLDYLSIIERHLANNINDYDEQDLKTFISSCLHQATLFMEKDIFKNCSNEALKAIFNKIDDLIKFVPKSTSLDANIIGEFIFVLLEKKIDEPTILRCITSLIVTAYNKETVFGPSLDKVVEAIINNPQFKALCGAPDAMMWGPGAVRQFDRRSLMGQRILVESLDLIDPIIMMQSYTHFPIDKELEVPLSLTETASCLKSGLIEDSVKWEKDLPVYDPSYFLPLFSNLLSYGNLLDVRRFIEINALGFIVVSLSSTVESLFDLMNMKYDLIFHHAERLNGLPISLQHATFREKSQILLLLNSLKNSIVDRDNENKPLQRIPTIISVFIAHALNVFTNPAHFMYPIINKFLLQRPILDLE</sequence>
<dbReference type="Pfam" id="PF16201">
    <property type="entry name" value="NopRA1"/>
    <property type="match status" value="1"/>
</dbReference>
<dbReference type="EMBL" id="CAJVPZ010004015">
    <property type="protein sequence ID" value="CAG8539637.1"/>
    <property type="molecule type" value="Genomic_DNA"/>
</dbReference>
<comment type="caution">
    <text evidence="2">The sequence shown here is derived from an EMBL/GenBank/DDBJ whole genome shotgun (WGS) entry which is preliminary data.</text>
</comment>
<feature type="non-terminal residue" evidence="2">
    <location>
        <position position="869"/>
    </location>
</feature>
<feature type="domain" description="URB1 C-terminal" evidence="1">
    <location>
        <begin position="757"/>
        <end position="868"/>
    </location>
</feature>
<protein>
    <submittedName>
        <fullName evidence="2">7018_t:CDS:1</fullName>
    </submittedName>
</protein>
<dbReference type="OrthoDB" id="72892at2759"/>
<evidence type="ECO:0000313" key="2">
    <source>
        <dbReference type="EMBL" id="CAG8539637.1"/>
    </source>
</evidence>
<gene>
    <name evidence="2" type="ORF">RFULGI_LOCUS4164</name>
</gene>
<dbReference type="GO" id="GO:0000466">
    <property type="term" value="P:maturation of 5.8S rRNA from tricistronic rRNA transcript (SSU-rRNA, 5.8S rRNA, LSU-rRNA)"/>
    <property type="evidence" value="ECO:0007669"/>
    <property type="project" value="TreeGrafter"/>
</dbReference>
<reference evidence="2" key="1">
    <citation type="submission" date="2021-06" db="EMBL/GenBank/DDBJ databases">
        <authorList>
            <person name="Kallberg Y."/>
            <person name="Tangrot J."/>
            <person name="Rosling A."/>
        </authorList>
    </citation>
    <scope>NUCLEOTIDE SEQUENCE</scope>
    <source>
        <strain evidence="2">IN212</strain>
    </source>
</reference>
<proteinExistence type="predicted"/>
<dbReference type="AlphaFoldDB" id="A0A9N9ATM7"/>
<dbReference type="InterPro" id="IPR032436">
    <property type="entry name" value="URB1_C"/>
</dbReference>
<dbReference type="PANTHER" id="PTHR13500">
    <property type="entry name" value="NUCLEOLAR PRERIBOSOMAL-ASSOCIATED PROTEIN 1"/>
    <property type="match status" value="1"/>
</dbReference>